<name>A0AAQ3PMH7_PASNO</name>
<evidence type="ECO:0000313" key="3">
    <source>
        <dbReference type="Proteomes" id="UP001341281"/>
    </source>
</evidence>
<gene>
    <name evidence="2" type="ORF">U9M48_000885</name>
</gene>
<keyword evidence="3" id="KW-1185">Reference proteome</keyword>
<evidence type="ECO:0000256" key="1">
    <source>
        <dbReference type="SAM" id="MobiDB-lite"/>
    </source>
</evidence>
<organism evidence="2 3">
    <name type="scientific">Paspalum notatum var. saurae</name>
    <dbReference type="NCBI Taxonomy" id="547442"/>
    <lineage>
        <taxon>Eukaryota</taxon>
        <taxon>Viridiplantae</taxon>
        <taxon>Streptophyta</taxon>
        <taxon>Embryophyta</taxon>
        <taxon>Tracheophyta</taxon>
        <taxon>Spermatophyta</taxon>
        <taxon>Magnoliopsida</taxon>
        <taxon>Liliopsida</taxon>
        <taxon>Poales</taxon>
        <taxon>Poaceae</taxon>
        <taxon>PACMAD clade</taxon>
        <taxon>Panicoideae</taxon>
        <taxon>Andropogonodae</taxon>
        <taxon>Paspaleae</taxon>
        <taxon>Paspalinae</taxon>
        <taxon>Paspalum</taxon>
    </lineage>
</organism>
<feature type="region of interest" description="Disordered" evidence="1">
    <location>
        <begin position="51"/>
        <end position="77"/>
    </location>
</feature>
<reference evidence="2 3" key="1">
    <citation type="submission" date="2024-02" db="EMBL/GenBank/DDBJ databases">
        <title>High-quality chromosome-scale genome assembly of Pensacola bahiagrass (Paspalum notatum Flugge var. saurae).</title>
        <authorList>
            <person name="Vega J.M."/>
            <person name="Podio M."/>
            <person name="Orjuela J."/>
            <person name="Siena L.A."/>
            <person name="Pessino S.C."/>
            <person name="Combes M.C."/>
            <person name="Mariac C."/>
            <person name="Albertini E."/>
            <person name="Pupilli F."/>
            <person name="Ortiz J.P.A."/>
            <person name="Leblanc O."/>
        </authorList>
    </citation>
    <scope>NUCLEOTIDE SEQUENCE [LARGE SCALE GENOMIC DNA]</scope>
    <source>
        <strain evidence="2">R1</strain>
        <tissue evidence="2">Leaf</tissue>
    </source>
</reference>
<sequence length="91" mass="9373">MPPVLLLGTAGGSGGGCCLLEDAGLSFLFFSSISPRFALVSKARSTKHMVASESLTELSPGEALSRPADRKTPTGPELHLEAVPLAYGTLS</sequence>
<protein>
    <submittedName>
        <fullName evidence="2">Uncharacterized protein</fullName>
    </submittedName>
</protein>
<proteinExistence type="predicted"/>
<accession>A0AAQ3PMH7</accession>
<evidence type="ECO:0000313" key="2">
    <source>
        <dbReference type="EMBL" id="WVZ49537.1"/>
    </source>
</evidence>
<dbReference type="EMBL" id="CP144745">
    <property type="protein sequence ID" value="WVZ49537.1"/>
    <property type="molecule type" value="Genomic_DNA"/>
</dbReference>
<dbReference type="AlphaFoldDB" id="A0AAQ3PMH7"/>
<dbReference type="Proteomes" id="UP001341281">
    <property type="component" value="Chromosome 01"/>
</dbReference>